<protein>
    <submittedName>
        <fullName evidence="1">Uncharacterized protein</fullName>
    </submittedName>
</protein>
<accession>A0A0A9A462</accession>
<organism evidence="1">
    <name type="scientific">Arundo donax</name>
    <name type="common">Giant reed</name>
    <name type="synonym">Donax arundinaceus</name>
    <dbReference type="NCBI Taxonomy" id="35708"/>
    <lineage>
        <taxon>Eukaryota</taxon>
        <taxon>Viridiplantae</taxon>
        <taxon>Streptophyta</taxon>
        <taxon>Embryophyta</taxon>
        <taxon>Tracheophyta</taxon>
        <taxon>Spermatophyta</taxon>
        <taxon>Magnoliopsida</taxon>
        <taxon>Liliopsida</taxon>
        <taxon>Poales</taxon>
        <taxon>Poaceae</taxon>
        <taxon>PACMAD clade</taxon>
        <taxon>Arundinoideae</taxon>
        <taxon>Arundineae</taxon>
        <taxon>Arundo</taxon>
    </lineage>
</organism>
<evidence type="ECO:0000313" key="1">
    <source>
        <dbReference type="EMBL" id="JAD44708.1"/>
    </source>
</evidence>
<reference evidence="1" key="2">
    <citation type="journal article" date="2015" name="Data Brief">
        <title>Shoot transcriptome of the giant reed, Arundo donax.</title>
        <authorList>
            <person name="Barrero R.A."/>
            <person name="Guerrero F.D."/>
            <person name="Moolhuijzen P."/>
            <person name="Goolsby J.A."/>
            <person name="Tidwell J."/>
            <person name="Bellgard S.E."/>
            <person name="Bellgard M.I."/>
        </authorList>
    </citation>
    <scope>NUCLEOTIDE SEQUENCE</scope>
    <source>
        <tissue evidence="1">Shoot tissue taken approximately 20 cm above the soil surface</tissue>
    </source>
</reference>
<dbReference type="EMBL" id="GBRH01253187">
    <property type="protein sequence ID" value="JAD44708.1"/>
    <property type="molecule type" value="Transcribed_RNA"/>
</dbReference>
<name>A0A0A9A462_ARUDO</name>
<sequence>MLSQGLHRVNVLQMFSPGCAVNQYVVEEYKDKYRRRIQGQISSKNVVHERLKGGWCIGQSERHHQELIVPMMSSERCLPNVSGVHPHLMIARPKIEFDEELGTMQLVKQLHHRNRKLILDSVHVQSAIIHAKSPCAVLLLHQEHR</sequence>
<dbReference type="AlphaFoldDB" id="A0A0A9A462"/>
<proteinExistence type="predicted"/>
<reference evidence="1" key="1">
    <citation type="submission" date="2014-09" db="EMBL/GenBank/DDBJ databases">
        <authorList>
            <person name="Magalhaes I.L.F."/>
            <person name="Oliveira U."/>
            <person name="Santos F.R."/>
            <person name="Vidigal T.H.D.A."/>
            <person name="Brescovit A.D."/>
            <person name="Santos A.J."/>
        </authorList>
    </citation>
    <scope>NUCLEOTIDE SEQUENCE</scope>
    <source>
        <tissue evidence="1">Shoot tissue taken approximately 20 cm above the soil surface</tissue>
    </source>
</reference>